<accession>A0A1H6JQ45</accession>
<dbReference type="EMBL" id="FNWO01000020">
    <property type="protein sequence ID" value="SEH64588.1"/>
    <property type="molecule type" value="Genomic_DNA"/>
</dbReference>
<dbReference type="SUPFAM" id="SSF48317">
    <property type="entry name" value="Acid phosphatase/Vanadium-dependent haloperoxidase"/>
    <property type="match status" value="1"/>
</dbReference>
<reference evidence="10" key="1">
    <citation type="submission" date="2016-10" db="EMBL/GenBank/DDBJ databases">
        <authorList>
            <person name="Varghese N."/>
            <person name="Submissions S."/>
        </authorList>
    </citation>
    <scope>NUCLEOTIDE SEQUENCE [LARGE SCALE GENOMIC DNA]</scope>
    <source>
        <strain evidence="10">DSM 13234</strain>
    </source>
</reference>
<protein>
    <submittedName>
        <fullName evidence="9">PAP2 superfamily protein</fullName>
    </submittedName>
</protein>
<gene>
    <name evidence="9" type="ORF">SAMN04244559_03297</name>
</gene>
<dbReference type="Pfam" id="PF01569">
    <property type="entry name" value="PAP2"/>
    <property type="match status" value="1"/>
</dbReference>
<evidence type="ECO:0000256" key="4">
    <source>
        <dbReference type="ARBA" id="ARBA00022801"/>
    </source>
</evidence>
<dbReference type="Gene3D" id="1.20.144.10">
    <property type="entry name" value="Phosphatidic acid phosphatase type 2/haloperoxidase"/>
    <property type="match status" value="1"/>
</dbReference>
<keyword evidence="3 7" id="KW-0812">Transmembrane</keyword>
<feature type="transmembrane region" description="Helical" evidence="7">
    <location>
        <begin position="228"/>
        <end position="245"/>
    </location>
</feature>
<evidence type="ECO:0000256" key="5">
    <source>
        <dbReference type="ARBA" id="ARBA00022989"/>
    </source>
</evidence>
<keyword evidence="2" id="KW-1003">Cell membrane</keyword>
<dbReference type="RefSeq" id="WP_074770583.1">
    <property type="nucleotide sequence ID" value="NZ_FNWO01000020.1"/>
</dbReference>
<feature type="domain" description="Phosphatidic acid phosphatase type 2/haloperoxidase" evidence="8">
    <location>
        <begin position="127"/>
        <end position="240"/>
    </location>
</feature>
<comment type="subcellular location">
    <subcellularLocation>
        <location evidence="1">Cell membrane</location>
        <topology evidence="1">Multi-pass membrane protein</topology>
    </subcellularLocation>
</comment>
<feature type="transmembrane region" description="Helical" evidence="7">
    <location>
        <begin position="129"/>
        <end position="149"/>
    </location>
</feature>
<dbReference type="AlphaFoldDB" id="A0A1H6JQ45"/>
<organism evidence="9 10">
    <name type="scientific">Magnetospirillum fulvum</name>
    <name type="common">Rhodospirillum fulvum</name>
    <dbReference type="NCBI Taxonomy" id="1082"/>
    <lineage>
        <taxon>Bacteria</taxon>
        <taxon>Pseudomonadati</taxon>
        <taxon>Pseudomonadota</taxon>
        <taxon>Alphaproteobacteria</taxon>
        <taxon>Rhodospirillales</taxon>
        <taxon>Rhodospirillaceae</taxon>
        <taxon>Magnetospirillum</taxon>
    </lineage>
</organism>
<name>A0A1H6JQ45_MAGFU</name>
<evidence type="ECO:0000259" key="8">
    <source>
        <dbReference type="SMART" id="SM00014"/>
    </source>
</evidence>
<evidence type="ECO:0000256" key="3">
    <source>
        <dbReference type="ARBA" id="ARBA00022692"/>
    </source>
</evidence>
<feature type="transmembrane region" description="Helical" evidence="7">
    <location>
        <begin position="88"/>
        <end position="108"/>
    </location>
</feature>
<keyword evidence="4" id="KW-0378">Hydrolase</keyword>
<feature type="transmembrane region" description="Helical" evidence="7">
    <location>
        <begin position="47"/>
        <end position="68"/>
    </location>
</feature>
<evidence type="ECO:0000313" key="10">
    <source>
        <dbReference type="Proteomes" id="UP000182983"/>
    </source>
</evidence>
<keyword evidence="10" id="KW-1185">Reference proteome</keyword>
<dbReference type="PANTHER" id="PTHR14969">
    <property type="entry name" value="SPHINGOSINE-1-PHOSPHATE PHOSPHOHYDROLASE"/>
    <property type="match status" value="1"/>
</dbReference>
<evidence type="ECO:0000313" key="9">
    <source>
        <dbReference type="EMBL" id="SEH64588.1"/>
    </source>
</evidence>
<keyword evidence="5 7" id="KW-1133">Transmembrane helix</keyword>
<sequence length="260" mass="28720">MSTLDTMLLPLERIAIAIGERWKKARRFRAAISGQWERTLRSPMEWLSVYALILGGLGVVLLDEPLALLFKETVSGDFEGFLKIVTELGIAGLWLIPTGLLSLVFLLARRVAISPAARERYTRLAWAPGFVFLSMAVAGLLGDLLKFLIGRTRPQMLFEQGIATYTPFTHGWAFNSFPSGHSQAIFSAMIALALVFPRYNRVYIALAILVASSRVLTTVHYFSDVVAGAWLGIIVTLALAKLLALRGIDVRYRPPGEAGW</sequence>
<proteinExistence type="predicted"/>
<evidence type="ECO:0000256" key="6">
    <source>
        <dbReference type="ARBA" id="ARBA00023136"/>
    </source>
</evidence>
<dbReference type="InterPro" id="IPR000326">
    <property type="entry name" value="PAP2/HPO"/>
</dbReference>
<dbReference type="InterPro" id="IPR036938">
    <property type="entry name" value="PAP2/HPO_sf"/>
</dbReference>
<evidence type="ECO:0000256" key="1">
    <source>
        <dbReference type="ARBA" id="ARBA00004651"/>
    </source>
</evidence>
<dbReference type="Proteomes" id="UP000182983">
    <property type="component" value="Unassembled WGS sequence"/>
</dbReference>
<evidence type="ECO:0000256" key="2">
    <source>
        <dbReference type="ARBA" id="ARBA00022475"/>
    </source>
</evidence>
<dbReference type="PANTHER" id="PTHR14969:SF62">
    <property type="entry name" value="DECAPRENYLPHOSPHORYL-5-PHOSPHORIBOSE PHOSPHATASE RV3807C-RELATED"/>
    <property type="match status" value="1"/>
</dbReference>
<dbReference type="SMART" id="SM00014">
    <property type="entry name" value="acidPPc"/>
    <property type="match status" value="1"/>
</dbReference>
<evidence type="ECO:0000256" key="7">
    <source>
        <dbReference type="SAM" id="Phobius"/>
    </source>
</evidence>
<feature type="transmembrane region" description="Helical" evidence="7">
    <location>
        <begin position="203"/>
        <end position="222"/>
    </location>
</feature>
<dbReference type="GO" id="GO:0005886">
    <property type="term" value="C:plasma membrane"/>
    <property type="evidence" value="ECO:0007669"/>
    <property type="project" value="UniProtKB-SubCell"/>
</dbReference>
<dbReference type="OrthoDB" id="9780507at2"/>
<dbReference type="GO" id="GO:0016787">
    <property type="term" value="F:hydrolase activity"/>
    <property type="evidence" value="ECO:0007669"/>
    <property type="project" value="UniProtKB-KW"/>
</dbReference>
<keyword evidence="6 7" id="KW-0472">Membrane</keyword>
<feature type="transmembrane region" description="Helical" evidence="7">
    <location>
        <begin position="180"/>
        <end position="196"/>
    </location>
</feature>